<evidence type="ECO:0000313" key="7">
    <source>
        <dbReference type="Proteomes" id="UP000567067"/>
    </source>
</evidence>
<dbReference type="AlphaFoldDB" id="A0A7W3SW54"/>
<dbReference type="InterPro" id="IPR051309">
    <property type="entry name" value="ABCF_ATPase"/>
</dbReference>
<keyword evidence="7" id="KW-1185">Reference proteome</keyword>
<dbReference type="SUPFAM" id="SSF52540">
    <property type="entry name" value="P-loop containing nucleoside triphosphate hydrolases"/>
    <property type="match status" value="2"/>
</dbReference>
<dbReference type="FunFam" id="3.40.50.300:FF:000011">
    <property type="entry name" value="Putative ABC transporter ATP-binding component"/>
    <property type="match status" value="1"/>
</dbReference>
<dbReference type="InterPro" id="IPR003439">
    <property type="entry name" value="ABC_transporter-like_ATP-bd"/>
</dbReference>
<keyword evidence="2" id="KW-0547">Nucleotide-binding</keyword>
<keyword evidence="3 6" id="KW-0067">ATP-binding</keyword>
<dbReference type="GO" id="GO:0003677">
    <property type="term" value="F:DNA binding"/>
    <property type="evidence" value="ECO:0007669"/>
    <property type="project" value="InterPro"/>
</dbReference>
<dbReference type="InterPro" id="IPR003593">
    <property type="entry name" value="AAA+_ATPase"/>
</dbReference>
<organism evidence="6 7">
    <name type="scientific">Fontibacillus solani</name>
    <dbReference type="NCBI Taxonomy" id="1572857"/>
    <lineage>
        <taxon>Bacteria</taxon>
        <taxon>Bacillati</taxon>
        <taxon>Bacillota</taxon>
        <taxon>Bacilli</taxon>
        <taxon>Bacillales</taxon>
        <taxon>Paenibacillaceae</taxon>
        <taxon>Fontibacillus</taxon>
    </lineage>
</organism>
<dbReference type="RefSeq" id="WP_182537994.1">
    <property type="nucleotide sequence ID" value="NZ_JACJIP010000027.1"/>
</dbReference>
<dbReference type="InterPro" id="IPR027417">
    <property type="entry name" value="P-loop_NTPase"/>
</dbReference>
<sequence>MLLQANDITKLYGVTTVLSGINLQILERDRIGLVGVNGAGKSTLLQILADEMSYDGGQIFKAKETTIGYLAQNSGLQSHLTIWEEMLAVFAPLTEAEKELRQMEQQIADPSLASDARAYQELLDRYAIKSDWFKDNGGYEIETRIRSVLHGMGFGTFPPDTAISSLSGGQKTRLALARILLQAPDLLMLDEPTNHLDIETLTWLEDYLRNYSGALLVVSHDRYFLDRLVTTIVEIERHQSRRYTGNYSRYIDLKAAEYESQMKMYEKQQDEIARMEDFIQKNIVRASTTKRAQSRRKALEKMEVMDRPLGDLKKASFAFEADIMSGKDVLQVDRLAFAFEDKNASLFQNVSFYLKRGETVALIGPNGIGKSTLLKMLTGDLKPTEGSIMWGAKVKIGYYDQEQTHLNPQNTVLEEVWSAFSHIEEARIRSVLGNFLFSGEDVLKRISALSGGEKARVALAKLMLQKANVLILDEPTNHLDLFSKEVLESALLDYDGTLLFISHDRYFLNKMAERIVELHPSGAEHFLGNYDDYLEKKQELAELAAELAGIESNKSNSSSERQSSQNDSSSAKTGAASFEADKQAKREERARLRRMEQLEETIANLEAEIERLEHELTEPDVYQDYTAIQERQTMIDEHKAKLASSYEEWESIAL</sequence>
<protein>
    <submittedName>
        <fullName evidence="6">ATP-binding cassette subfamily F protein 3</fullName>
    </submittedName>
</protein>
<dbReference type="PROSITE" id="PS50893">
    <property type="entry name" value="ABC_TRANSPORTER_2"/>
    <property type="match status" value="2"/>
</dbReference>
<feature type="region of interest" description="Disordered" evidence="4">
    <location>
        <begin position="551"/>
        <end position="588"/>
    </location>
</feature>
<keyword evidence="1" id="KW-0677">Repeat</keyword>
<dbReference type="InterPro" id="IPR032524">
    <property type="entry name" value="ABC_tran_C"/>
</dbReference>
<feature type="compositionally biased region" description="Basic and acidic residues" evidence="4">
    <location>
        <begin position="579"/>
        <end position="588"/>
    </location>
</feature>
<dbReference type="Gene3D" id="1.10.287.380">
    <property type="entry name" value="Valyl-tRNA synthetase, C-terminal domain"/>
    <property type="match status" value="1"/>
</dbReference>
<proteinExistence type="predicted"/>
<dbReference type="GO" id="GO:0005524">
    <property type="term" value="F:ATP binding"/>
    <property type="evidence" value="ECO:0007669"/>
    <property type="project" value="UniProtKB-KW"/>
</dbReference>
<evidence type="ECO:0000259" key="5">
    <source>
        <dbReference type="PROSITE" id="PS50893"/>
    </source>
</evidence>
<dbReference type="PROSITE" id="PS00211">
    <property type="entry name" value="ABC_TRANSPORTER_1"/>
    <property type="match status" value="2"/>
</dbReference>
<comment type="caution">
    <text evidence="6">The sequence shown here is derived from an EMBL/GenBank/DDBJ whole genome shotgun (WGS) entry which is preliminary data.</text>
</comment>
<dbReference type="PANTHER" id="PTHR42855">
    <property type="entry name" value="ABC TRANSPORTER ATP-BINDING SUBUNIT"/>
    <property type="match status" value="1"/>
</dbReference>
<evidence type="ECO:0000313" key="6">
    <source>
        <dbReference type="EMBL" id="MBA9087223.1"/>
    </source>
</evidence>
<dbReference type="Pfam" id="PF00005">
    <property type="entry name" value="ABC_tran"/>
    <property type="match status" value="2"/>
</dbReference>
<dbReference type="FunFam" id="3.40.50.300:FF:000309">
    <property type="entry name" value="ABC transporter ATP-binding protein"/>
    <property type="match status" value="1"/>
</dbReference>
<dbReference type="InterPro" id="IPR037118">
    <property type="entry name" value="Val-tRNA_synth_C_sf"/>
</dbReference>
<dbReference type="Pfam" id="PF16326">
    <property type="entry name" value="ABC_tran_CTD"/>
    <property type="match status" value="1"/>
</dbReference>
<dbReference type="EMBL" id="JACJIP010000027">
    <property type="protein sequence ID" value="MBA9087223.1"/>
    <property type="molecule type" value="Genomic_DNA"/>
</dbReference>
<dbReference type="Proteomes" id="UP000567067">
    <property type="component" value="Unassembled WGS sequence"/>
</dbReference>
<evidence type="ECO:0000256" key="4">
    <source>
        <dbReference type="SAM" id="MobiDB-lite"/>
    </source>
</evidence>
<dbReference type="Pfam" id="PF12848">
    <property type="entry name" value="ABC_tran_Xtn"/>
    <property type="match status" value="1"/>
</dbReference>
<dbReference type="CDD" id="cd03221">
    <property type="entry name" value="ABCF_EF-3"/>
    <property type="match status" value="2"/>
</dbReference>
<name>A0A7W3SW54_9BACL</name>
<gene>
    <name evidence="6" type="ORF">FHR92_003705</name>
</gene>
<dbReference type="InterPro" id="IPR017871">
    <property type="entry name" value="ABC_transporter-like_CS"/>
</dbReference>
<dbReference type="Gene3D" id="3.40.50.300">
    <property type="entry name" value="P-loop containing nucleotide triphosphate hydrolases"/>
    <property type="match status" value="2"/>
</dbReference>
<feature type="compositionally biased region" description="Low complexity" evidence="4">
    <location>
        <begin position="551"/>
        <end position="570"/>
    </location>
</feature>
<dbReference type="SMART" id="SM00382">
    <property type="entry name" value="AAA"/>
    <property type="match status" value="2"/>
</dbReference>
<reference evidence="6 7" key="1">
    <citation type="submission" date="2020-08" db="EMBL/GenBank/DDBJ databases">
        <title>Genomic Encyclopedia of Type Strains, Phase III (KMG-III): the genomes of soil and plant-associated and newly described type strains.</title>
        <authorList>
            <person name="Whitman W."/>
        </authorList>
    </citation>
    <scope>NUCLEOTIDE SEQUENCE [LARGE SCALE GENOMIC DNA]</scope>
    <source>
        <strain evidence="6 7">CECT 8693</strain>
    </source>
</reference>
<feature type="domain" description="ABC transporter" evidence="5">
    <location>
        <begin position="330"/>
        <end position="546"/>
    </location>
</feature>
<dbReference type="PANTHER" id="PTHR42855:SF2">
    <property type="entry name" value="DRUG RESISTANCE ABC TRANSPORTER,ATP-BINDING PROTEIN"/>
    <property type="match status" value="1"/>
</dbReference>
<evidence type="ECO:0000256" key="2">
    <source>
        <dbReference type="ARBA" id="ARBA00022741"/>
    </source>
</evidence>
<evidence type="ECO:0000256" key="3">
    <source>
        <dbReference type="ARBA" id="ARBA00022840"/>
    </source>
</evidence>
<dbReference type="GO" id="GO:0016887">
    <property type="term" value="F:ATP hydrolysis activity"/>
    <property type="evidence" value="ECO:0007669"/>
    <property type="project" value="InterPro"/>
</dbReference>
<feature type="domain" description="ABC transporter" evidence="5">
    <location>
        <begin position="3"/>
        <end position="262"/>
    </location>
</feature>
<evidence type="ECO:0000256" key="1">
    <source>
        <dbReference type="ARBA" id="ARBA00022737"/>
    </source>
</evidence>
<accession>A0A7W3SW54</accession>
<dbReference type="InterPro" id="IPR032781">
    <property type="entry name" value="ABC_tran_Xtn"/>
</dbReference>